<dbReference type="SUPFAM" id="SSF52009">
    <property type="entry name" value="Phosphohistidine domain"/>
    <property type="match status" value="1"/>
</dbReference>
<dbReference type="InterPro" id="IPR013815">
    <property type="entry name" value="ATP_grasp_subdomain_1"/>
</dbReference>
<dbReference type="RefSeq" id="WP_033428935.1">
    <property type="nucleotide sequence ID" value="NZ_CP034550.1"/>
</dbReference>
<evidence type="ECO:0000256" key="10">
    <source>
        <dbReference type="ARBA" id="ARBA00022777"/>
    </source>
</evidence>
<evidence type="ECO:0000256" key="7">
    <source>
        <dbReference type="ARBA" id="ARBA00022679"/>
    </source>
</evidence>
<dbReference type="Gene3D" id="3.30.1490.20">
    <property type="entry name" value="ATP-grasp fold, A domain"/>
    <property type="match status" value="1"/>
</dbReference>
<dbReference type="AlphaFoldDB" id="A0A5Q0H388"/>
<dbReference type="EMBL" id="CP034550">
    <property type="protein sequence ID" value="QFZ20671.1"/>
    <property type="molecule type" value="Genomic_DNA"/>
</dbReference>
<keyword evidence="12" id="KW-0460">Magnesium</keyword>
<comment type="similarity">
    <text evidence="4">Belongs to the PEP-utilizing enzyme family.</text>
</comment>
<reference evidence="18" key="1">
    <citation type="journal article" date="2021" name="Curr. Microbiol.">
        <title>Complete genome of nocamycin-producing strain Saccharothrix syringae NRRL B-16468 reveals the biosynthetic potential for secondary metabolites.</title>
        <authorList>
            <person name="Mo X."/>
            <person name="Yang S."/>
        </authorList>
    </citation>
    <scope>NUCLEOTIDE SEQUENCE [LARGE SCALE GENOMIC DNA]</scope>
    <source>
        <strain evidence="18">ATCC 51364 / DSM 43886 / JCM 6844 / KCTC 9398 / NBRC 14523 / NRRL B-16468 / INA 2240</strain>
    </source>
</reference>
<feature type="domain" description="PEP-utilising enzyme mobile" evidence="15">
    <location>
        <begin position="270"/>
        <end position="339"/>
    </location>
</feature>
<dbReference type="GO" id="GO:0006094">
    <property type="term" value="P:gluconeogenesis"/>
    <property type="evidence" value="ECO:0007669"/>
    <property type="project" value="UniProtKB-UniPathway"/>
</dbReference>
<comment type="catalytic activity">
    <reaction evidence="14">
        <text>pyruvate + ATP + H2O = phosphoenolpyruvate + AMP + phosphate + 2 H(+)</text>
        <dbReference type="Rhea" id="RHEA:11364"/>
        <dbReference type="ChEBI" id="CHEBI:15361"/>
        <dbReference type="ChEBI" id="CHEBI:15377"/>
        <dbReference type="ChEBI" id="CHEBI:15378"/>
        <dbReference type="ChEBI" id="CHEBI:30616"/>
        <dbReference type="ChEBI" id="CHEBI:43474"/>
        <dbReference type="ChEBI" id="CHEBI:58702"/>
        <dbReference type="ChEBI" id="CHEBI:456215"/>
        <dbReference type="EC" id="2.7.9.2"/>
    </reaction>
</comment>
<keyword evidence="9" id="KW-0547">Nucleotide-binding</keyword>
<sequence length="355" mass="35922">MTGLVRVTAGADARESFGGKVVGLAALLAAGLAVPDTWVLPVGAELDAADVADLAGRAPRWAVRSSASVEDDAGLSYAGLFRTELDVPADAVPDAVARVRASVADGRVAAYRDRVGAGAGGVAMAVALQPYRPPSRSGLWIGRRPGAGRLEWTDGSGERLVGGAVTPRWEEWAEDGRTADSGEVFAVGGDPVGAACLAAQHALGAAADLELAVVGNSLLWLQFRPVTAPLGPAAGESPVGRVVRGVAAAPGRAVAPALRAHDPFDDRWRPGLVLLTERTDPDWTPVLAEAAALVTAHGGMLCHTAIVARELGIPCVTGVGEDALEHLAGGYKVAVDGAIGAVSVITRESAGATGG</sequence>
<evidence type="ECO:0000256" key="13">
    <source>
        <dbReference type="ARBA" id="ARBA00033470"/>
    </source>
</evidence>
<feature type="domain" description="Pyruvate phosphate dikinase AMP/ATP-binding" evidence="16">
    <location>
        <begin position="54"/>
        <end position="167"/>
    </location>
</feature>
<dbReference type="InterPro" id="IPR002192">
    <property type="entry name" value="PPDK_AMP/ATP-bd"/>
</dbReference>
<evidence type="ECO:0000256" key="14">
    <source>
        <dbReference type="ARBA" id="ARBA00047700"/>
    </source>
</evidence>
<dbReference type="InterPro" id="IPR006319">
    <property type="entry name" value="PEP_synth"/>
</dbReference>
<dbReference type="EC" id="2.7.9.2" evidence="5"/>
<organism evidence="17 18">
    <name type="scientific">Saccharothrix syringae</name>
    <name type="common">Nocardiopsis syringae</name>
    <dbReference type="NCBI Taxonomy" id="103733"/>
    <lineage>
        <taxon>Bacteria</taxon>
        <taxon>Bacillati</taxon>
        <taxon>Actinomycetota</taxon>
        <taxon>Actinomycetes</taxon>
        <taxon>Pseudonocardiales</taxon>
        <taxon>Pseudonocardiaceae</taxon>
        <taxon>Saccharothrix</taxon>
    </lineage>
</organism>
<dbReference type="Pfam" id="PF01326">
    <property type="entry name" value="PPDK_N"/>
    <property type="match status" value="1"/>
</dbReference>
<evidence type="ECO:0000313" key="17">
    <source>
        <dbReference type="EMBL" id="QFZ20671.1"/>
    </source>
</evidence>
<evidence type="ECO:0000256" key="3">
    <source>
        <dbReference type="ARBA" id="ARBA00004742"/>
    </source>
</evidence>
<comment type="function">
    <text evidence="2">Catalyzes the phosphorylation of pyruvate to phosphoenolpyruvate.</text>
</comment>
<keyword evidence="8" id="KW-0479">Metal-binding</keyword>
<dbReference type="Proteomes" id="UP000325787">
    <property type="component" value="Chromosome"/>
</dbReference>
<gene>
    <name evidence="17" type="ORF">EKG83_27645</name>
</gene>
<dbReference type="KEGG" id="ssyi:EKG83_27645"/>
<evidence type="ECO:0000259" key="16">
    <source>
        <dbReference type="Pfam" id="PF01326"/>
    </source>
</evidence>
<dbReference type="Gene3D" id="3.50.30.10">
    <property type="entry name" value="Phosphohistidine domain"/>
    <property type="match status" value="1"/>
</dbReference>
<dbReference type="InterPro" id="IPR008279">
    <property type="entry name" value="PEP-util_enz_mobile_dom"/>
</dbReference>
<evidence type="ECO:0000313" key="18">
    <source>
        <dbReference type="Proteomes" id="UP000325787"/>
    </source>
</evidence>
<dbReference type="SUPFAM" id="SSF56059">
    <property type="entry name" value="Glutathione synthetase ATP-binding domain-like"/>
    <property type="match status" value="1"/>
</dbReference>
<evidence type="ECO:0000256" key="4">
    <source>
        <dbReference type="ARBA" id="ARBA00007837"/>
    </source>
</evidence>
<dbReference type="GO" id="GO:0046872">
    <property type="term" value="F:metal ion binding"/>
    <property type="evidence" value="ECO:0007669"/>
    <property type="project" value="UniProtKB-KW"/>
</dbReference>
<evidence type="ECO:0000256" key="11">
    <source>
        <dbReference type="ARBA" id="ARBA00022840"/>
    </source>
</evidence>
<evidence type="ECO:0000256" key="1">
    <source>
        <dbReference type="ARBA" id="ARBA00001946"/>
    </source>
</evidence>
<dbReference type="UniPathway" id="UPA00138"/>
<dbReference type="PANTHER" id="PTHR43030:SF1">
    <property type="entry name" value="PHOSPHOENOLPYRUVATE SYNTHASE"/>
    <property type="match status" value="1"/>
</dbReference>
<proteinExistence type="inferred from homology"/>
<keyword evidence="11" id="KW-0067">ATP-binding</keyword>
<name>A0A5Q0H388_SACSY</name>
<evidence type="ECO:0000259" key="15">
    <source>
        <dbReference type="Pfam" id="PF00391"/>
    </source>
</evidence>
<evidence type="ECO:0000256" key="8">
    <source>
        <dbReference type="ARBA" id="ARBA00022723"/>
    </source>
</evidence>
<comment type="cofactor">
    <cofactor evidence="1">
        <name>Mg(2+)</name>
        <dbReference type="ChEBI" id="CHEBI:18420"/>
    </cofactor>
</comment>
<protein>
    <recommendedName>
        <fullName evidence="6">Phosphoenolpyruvate synthase</fullName>
        <ecNumber evidence="5">2.7.9.2</ecNumber>
    </recommendedName>
    <alternativeName>
        <fullName evidence="13">Pyruvate, water dikinase</fullName>
    </alternativeName>
</protein>
<keyword evidence="10" id="KW-0418">Kinase</keyword>
<dbReference type="Pfam" id="PF00391">
    <property type="entry name" value="PEP-utilizers"/>
    <property type="match status" value="1"/>
</dbReference>
<dbReference type="OrthoDB" id="9765468at2"/>
<evidence type="ECO:0000256" key="5">
    <source>
        <dbReference type="ARBA" id="ARBA00011996"/>
    </source>
</evidence>
<dbReference type="InterPro" id="IPR036637">
    <property type="entry name" value="Phosphohistidine_dom_sf"/>
</dbReference>
<dbReference type="GO" id="GO:0005524">
    <property type="term" value="F:ATP binding"/>
    <property type="evidence" value="ECO:0007669"/>
    <property type="project" value="UniProtKB-KW"/>
</dbReference>
<dbReference type="GO" id="GO:0008986">
    <property type="term" value="F:pyruvate, water dikinase activity"/>
    <property type="evidence" value="ECO:0007669"/>
    <property type="project" value="UniProtKB-EC"/>
</dbReference>
<dbReference type="PANTHER" id="PTHR43030">
    <property type="entry name" value="PHOSPHOENOLPYRUVATE SYNTHASE"/>
    <property type="match status" value="1"/>
</dbReference>
<evidence type="ECO:0000256" key="2">
    <source>
        <dbReference type="ARBA" id="ARBA00002988"/>
    </source>
</evidence>
<keyword evidence="7" id="KW-0808">Transferase</keyword>
<keyword evidence="18" id="KW-1185">Reference proteome</keyword>
<evidence type="ECO:0000256" key="9">
    <source>
        <dbReference type="ARBA" id="ARBA00022741"/>
    </source>
</evidence>
<evidence type="ECO:0000256" key="12">
    <source>
        <dbReference type="ARBA" id="ARBA00022842"/>
    </source>
</evidence>
<evidence type="ECO:0000256" key="6">
    <source>
        <dbReference type="ARBA" id="ARBA00021623"/>
    </source>
</evidence>
<comment type="pathway">
    <text evidence="3">Carbohydrate biosynthesis; gluconeogenesis.</text>
</comment>
<accession>A0A5Q0H388</accession>